<gene>
    <name evidence="1" type="ORF">TCM_002399</name>
</gene>
<dbReference type="HOGENOM" id="CLU_2626905_0_0_1"/>
<dbReference type="AlphaFoldDB" id="A0A061DLC6"/>
<accession>A0A061DLC6</accession>
<sequence length="78" mass="8771">MLALVSEQLDRILLHLQRNLRQVITHQGLIDISTCLSSIARRVSYQLNGSSRGIQFEVLPPKAATLALHSQAIRYFLS</sequence>
<keyword evidence="2" id="KW-1185">Reference proteome</keyword>
<organism evidence="1 2">
    <name type="scientific">Theobroma cacao</name>
    <name type="common">Cacao</name>
    <name type="synonym">Cocoa</name>
    <dbReference type="NCBI Taxonomy" id="3641"/>
    <lineage>
        <taxon>Eukaryota</taxon>
        <taxon>Viridiplantae</taxon>
        <taxon>Streptophyta</taxon>
        <taxon>Embryophyta</taxon>
        <taxon>Tracheophyta</taxon>
        <taxon>Spermatophyta</taxon>
        <taxon>Magnoliopsida</taxon>
        <taxon>eudicotyledons</taxon>
        <taxon>Gunneridae</taxon>
        <taxon>Pentapetalae</taxon>
        <taxon>rosids</taxon>
        <taxon>malvids</taxon>
        <taxon>Malvales</taxon>
        <taxon>Malvaceae</taxon>
        <taxon>Byttnerioideae</taxon>
        <taxon>Theobroma</taxon>
    </lineage>
</organism>
<dbReference type="EMBL" id="CM001879">
    <property type="protein sequence ID" value="EOX93510.1"/>
    <property type="molecule type" value="Genomic_DNA"/>
</dbReference>
<evidence type="ECO:0000313" key="1">
    <source>
        <dbReference type="EMBL" id="EOX93510.1"/>
    </source>
</evidence>
<name>A0A061DLC6_THECC</name>
<protein>
    <submittedName>
        <fullName evidence="1">Uncharacterized protein</fullName>
    </submittedName>
</protein>
<dbReference type="Gramene" id="EOX93510">
    <property type="protein sequence ID" value="EOX93510"/>
    <property type="gene ID" value="TCM_002399"/>
</dbReference>
<dbReference type="Proteomes" id="UP000026915">
    <property type="component" value="Chromosome 1"/>
</dbReference>
<proteinExistence type="predicted"/>
<reference evidence="1 2" key="1">
    <citation type="journal article" date="2013" name="Genome Biol.">
        <title>The genome sequence of the most widely cultivated cacao type and its use to identify candidate genes regulating pod color.</title>
        <authorList>
            <person name="Motamayor J.C."/>
            <person name="Mockaitis K."/>
            <person name="Schmutz J."/>
            <person name="Haiminen N."/>
            <person name="Iii D.L."/>
            <person name="Cornejo O."/>
            <person name="Findley S.D."/>
            <person name="Zheng P."/>
            <person name="Utro F."/>
            <person name="Royaert S."/>
            <person name="Saski C."/>
            <person name="Jenkins J."/>
            <person name="Podicheti R."/>
            <person name="Zhao M."/>
            <person name="Scheffler B.E."/>
            <person name="Stack J.C."/>
            <person name="Feltus F.A."/>
            <person name="Mustiga G.M."/>
            <person name="Amores F."/>
            <person name="Phillips W."/>
            <person name="Marelli J.P."/>
            <person name="May G.D."/>
            <person name="Shapiro H."/>
            <person name="Ma J."/>
            <person name="Bustamante C.D."/>
            <person name="Schnell R.J."/>
            <person name="Main D."/>
            <person name="Gilbert D."/>
            <person name="Parida L."/>
            <person name="Kuhn D.N."/>
        </authorList>
    </citation>
    <scope>NUCLEOTIDE SEQUENCE [LARGE SCALE GENOMIC DNA]</scope>
    <source>
        <strain evidence="2">cv. Matina 1-6</strain>
    </source>
</reference>
<evidence type="ECO:0000313" key="2">
    <source>
        <dbReference type="Proteomes" id="UP000026915"/>
    </source>
</evidence>
<dbReference type="InParanoid" id="A0A061DLC6"/>